<dbReference type="PROSITE" id="PS51352">
    <property type="entry name" value="THIOREDOXIN_2"/>
    <property type="match status" value="1"/>
</dbReference>
<dbReference type="SUPFAM" id="SSF52833">
    <property type="entry name" value="Thioredoxin-like"/>
    <property type="match status" value="1"/>
</dbReference>
<dbReference type="EMBL" id="JAKKDU010000008">
    <property type="protein sequence ID" value="MCF7568276.1"/>
    <property type="molecule type" value="Genomic_DNA"/>
</dbReference>
<evidence type="ECO:0000313" key="6">
    <source>
        <dbReference type="Proteomes" id="UP001199795"/>
    </source>
</evidence>
<evidence type="ECO:0000256" key="3">
    <source>
        <dbReference type="ARBA" id="ARBA00023284"/>
    </source>
</evidence>
<dbReference type="InterPro" id="IPR025380">
    <property type="entry name" value="DUF4369"/>
</dbReference>
<dbReference type="PROSITE" id="PS51257">
    <property type="entry name" value="PROKAR_LIPOPROTEIN"/>
    <property type="match status" value="1"/>
</dbReference>
<evidence type="ECO:0000259" key="4">
    <source>
        <dbReference type="PROSITE" id="PS51352"/>
    </source>
</evidence>
<dbReference type="InterPro" id="IPR036249">
    <property type="entry name" value="Thioredoxin-like_sf"/>
</dbReference>
<name>A0AAE3EMS3_9FLAO</name>
<dbReference type="AlphaFoldDB" id="A0AAE3EMS3"/>
<keyword evidence="2" id="KW-0201">Cytochrome c-type biogenesis</keyword>
<dbReference type="PANTHER" id="PTHR42852">
    <property type="entry name" value="THIOL:DISULFIDE INTERCHANGE PROTEIN DSBE"/>
    <property type="match status" value="1"/>
</dbReference>
<comment type="subcellular location">
    <subcellularLocation>
        <location evidence="1">Cell envelope</location>
    </subcellularLocation>
</comment>
<dbReference type="Pfam" id="PF14289">
    <property type="entry name" value="DUF4369"/>
    <property type="match status" value="1"/>
</dbReference>
<dbReference type="Proteomes" id="UP001199795">
    <property type="component" value="Unassembled WGS sequence"/>
</dbReference>
<dbReference type="InterPro" id="IPR013766">
    <property type="entry name" value="Thioredoxin_domain"/>
</dbReference>
<organism evidence="5 6">
    <name type="scientific">Wocania arenilitoris</name>
    <dbReference type="NCBI Taxonomy" id="2044858"/>
    <lineage>
        <taxon>Bacteria</taxon>
        <taxon>Pseudomonadati</taxon>
        <taxon>Bacteroidota</taxon>
        <taxon>Flavobacteriia</taxon>
        <taxon>Flavobacteriales</taxon>
        <taxon>Flavobacteriaceae</taxon>
        <taxon>Wocania</taxon>
    </lineage>
</organism>
<dbReference type="CDD" id="cd02966">
    <property type="entry name" value="TlpA_like_family"/>
    <property type="match status" value="1"/>
</dbReference>
<dbReference type="InterPro" id="IPR050553">
    <property type="entry name" value="Thioredoxin_ResA/DsbE_sf"/>
</dbReference>
<dbReference type="InterPro" id="IPR013740">
    <property type="entry name" value="Redoxin"/>
</dbReference>
<dbReference type="GO" id="GO:0016491">
    <property type="term" value="F:oxidoreductase activity"/>
    <property type="evidence" value="ECO:0007669"/>
    <property type="project" value="InterPro"/>
</dbReference>
<evidence type="ECO:0000313" key="5">
    <source>
        <dbReference type="EMBL" id="MCF7568276.1"/>
    </source>
</evidence>
<dbReference type="GO" id="GO:0030313">
    <property type="term" value="C:cell envelope"/>
    <property type="evidence" value="ECO:0007669"/>
    <property type="project" value="UniProtKB-SubCell"/>
</dbReference>
<dbReference type="InterPro" id="IPR017937">
    <property type="entry name" value="Thioredoxin_CS"/>
</dbReference>
<keyword evidence="3" id="KW-0676">Redox-active center</keyword>
<dbReference type="RefSeq" id="WP_237239622.1">
    <property type="nucleotide sequence ID" value="NZ_JAKKDU010000008.1"/>
</dbReference>
<evidence type="ECO:0000256" key="1">
    <source>
        <dbReference type="ARBA" id="ARBA00004196"/>
    </source>
</evidence>
<reference evidence="5" key="1">
    <citation type="submission" date="2022-01" db="EMBL/GenBank/DDBJ databases">
        <title>Draft genome sequence of Sabulilitoribacter arenilitoris KCTC 52401.</title>
        <authorList>
            <person name="Oh J.-S."/>
        </authorList>
    </citation>
    <scope>NUCLEOTIDE SEQUENCE</scope>
    <source>
        <strain evidence="5">HMF6543</strain>
    </source>
</reference>
<dbReference type="PROSITE" id="PS00194">
    <property type="entry name" value="THIOREDOXIN_1"/>
    <property type="match status" value="1"/>
</dbReference>
<evidence type="ECO:0000256" key="2">
    <source>
        <dbReference type="ARBA" id="ARBA00022748"/>
    </source>
</evidence>
<accession>A0AAE3EMS3</accession>
<proteinExistence type="predicted"/>
<gene>
    <name evidence="5" type="ORF">L3X37_07855</name>
</gene>
<dbReference type="Gene3D" id="3.40.30.10">
    <property type="entry name" value="Glutaredoxin"/>
    <property type="match status" value="1"/>
</dbReference>
<dbReference type="Pfam" id="PF08534">
    <property type="entry name" value="Redoxin"/>
    <property type="match status" value="1"/>
</dbReference>
<sequence length="392" mass="44774">MMRLKFIILVLTTFIFSCKRNHEGVESLPTTFTIKGTIEGLGNNNLYFRLPNKDYENLGYRMDSLIVTNGNFSLTDSIQGHHFVSFFSRMKELSKSTPRGFYPAQSGYLNVILYPGANIKVSGSISDFMDAYPTDSDSINNELGIFHKEIYPFMNESLNYRVKSAYEEDNEKKKVFEAKADSVGNIVKSIKKDYVLKNASSVASLYYLNDMLSRSQINNDDAIKAYNNLDSSLVNLSFYKDLSYRVNAINNTKEGAMAPAIKTTSTLDGFEFDLASYRGKYVMIDFWGIWCGPCVSEMPKVKEFSKKYNDRLEILGVNSGDKKQRIIDFVTRNEYNWKQVMDVRDSEVDNFVLRYNVSAFPTKFIIDPEGKIVKKYVGSGEEAFILLEELLK</sequence>
<dbReference type="GO" id="GO:0017004">
    <property type="term" value="P:cytochrome complex assembly"/>
    <property type="evidence" value="ECO:0007669"/>
    <property type="project" value="UniProtKB-KW"/>
</dbReference>
<keyword evidence="6" id="KW-1185">Reference proteome</keyword>
<feature type="domain" description="Thioredoxin" evidence="4">
    <location>
        <begin position="252"/>
        <end position="392"/>
    </location>
</feature>
<comment type="caution">
    <text evidence="5">The sequence shown here is derived from an EMBL/GenBank/DDBJ whole genome shotgun (WGS) entry which is preliminary data.</text>
</comment>
<dbReference type="PANTHER" id="PTHR42852:SF13">
    <property type="entry name" value="PROTEIN DIPZ"/>
    <property type="match status" value="1"/>
</dbReference>
<protein>
    <submittedName>
        <fullName evidence="5">AhpC/TSA family protein</fullName>
    </submittedName>
</protein>